<dbReference type="AlphaFoldDB" id="A0A5C3LQA6"/>
<gene>
    <name evidence="2" type="ORF">BDQ12DRAFT_669602</name>
</gene>
<evidence type="ECO:0000256" key="1">
    <source>
        <dbReference type="SAM" id="MobiDB-lite"/>
    </source>
</evidence>
<reference evidence="2 3" key="1">
    <citation type="journal article" date="2019" name="Nat. Ecol. Evol.">
        <title>Megaphylogeny resolves global patterns of mushroom evolution.</title>
        <authorList>
            <person name="Varga T."/>
            <person name="Krizsan K."/>
            <person name="Foldi C."/>
            <person name="Dima B."/>
            <person name="Sanchez-Garcia M."/>
            <person name="Sanchez-Ramirez S."/>
            <person name="Szollosi G.J."/>
            <person name="Szarkandi J.G."/>
            <person name="Papp V."/>
            <person name="Albert L."/>
            <person name="Andreopoulos W."/>
            <person name="Angelini C."/>
            <person name="Antonin V."/>
            <person name="Barry K.W."/>
            <person name="Bougher N.L."/>
            <person name="Buchanan P."/>
            <person name="Buyck B."/>
            <person name="Bense V."/>
            <person name="Catcheside P."/>
            <person name="Chovatia M."/>
            <person name="Cooper J."/>
            <person name="Damon W."/>
            <person name="Desjardin D."/>
            <person name="Finy P."/>
            <person name="Geml J."/>
            <person name="Haridas S."/>
            <person name="Hughes K."/>
            <person name="Justo A."/>
            <person name="Karasinski D."/>
            <person name="Kautmanova I."/>
            <person name="Kiss B."/>
            <person name="Kocsube S."/>
            <person name="Kotiranta H."/>
            <person name="LaButti K.M."/>
            <person name="Lechner B.E."/>
            <person name="Liimatainen K."/>
            <person name="Lipzen A."/>
            <person name="Lukacs Z."/>
            <person name="Mihaltcheva S."/>
            <person name="Morgado L.N."/>
            <person name="Niskanen T."/>
            <person name="Noordeloos M.E."/>
            <person name="Ohm R.A."/>
            <person name="Ortiz-Santana B."/>
            <person name="Ovrebo C."/>
            <person name="Racz N."/>
            <person name="Riley R."/>
            <person name="Savchenko A."/>
            <person name="Shiryaev A."/>
            <person name="Soop K."/>
            <person name="Spirin V."/>
            <person name="Szebenyi C."/>
            <person name="Tomsovsky M."/>
            <person name="Tulloss R.E."/>
            <person name="Uehling J."/>
            <person name="Grigoriev I.V."/>
            <person name="Vagvolgyi C."/>
            <person name="Papp T."/>
            <person name="Martin F.M."/>
            <person name="Miettinen O."/>
            <person name="Hibbett D.S."/>
            <person name="Nagy L.G."/>
        </authorList>
    </citation>
    <scope>NUCLEOTIDE SEQUENCE [LARGE SCALE GENOMIC DNA]</scope>
    <source>
        <strain evidence="2 3">CBS 166.37</strain>
    </source>
</reference>
<feature type="compositionally biased region" description="Basic and acidic residues" evidence="1">
    <location>
        <begin position="207"/>
        <end position="219"/>
    </location>
</feature>
<keyword evidence="3" id="KW-1185">Reference proteome</keyword>
<evidence type="ECO:0000313" key="3">
    <source>
        <dbReference type="Proteomes" id="UP000308652"/>
    </source>
</evidence>
<evidence type="ECO:0000313" key="2">
    <source>
        <dbReference type="EMBL" id="TFK34166.1"/>
    </source>
</evidence>
<proteinExistence type="predicted"/>
<accession>A0A5C3LQA6</accession>
<dbReference type="Proteomes" id="UP000308652">
    <property type="component" value="Unassembled WGS sequence"/>
</dbReference>
<sequence>MSKISYIEWEAVIFRTAMACLGSWGNFTGLIHLRSLDAIESIVGNSKHEKISHQERYHKFSGVDVSKYVMSLVEARRCKDLPVFDFSHLQTFIIKVANKSDREAVNTLIKVTEILEYLHYEVNDFAGLTVIEEIDLDATVNTSDELGKLDSVLATGFPFLKRVTHRRHHTGGTASIDIDKFERNNYRQGVTRSEDEGKVGRQSVPPSKDEGRESRMCLR</sequence>
<dbReference type="EMBL" id="ML213635">
    <property type="protein sequence ID" value="TFK34166.1"/>
    <property type="molecule type" value="Genomic_DNA"/>
</dbReference>
<protein>
    <submittedName>
        <fullName evidence="2">Uncharacterized protein</fullName>
    </submittedName>
</protein>
<organism evidence="2 3">
    <name type="scientific">Crucibulum laeve</name>
    <dbReference type="NCBI Taxonomy" id="68775"/>
    <lineage>
        <taxon>Eukaryota</taxon>
        <taxon>Fungi</taxon>
        <taxon>Dikarya</taxon>
        <taxon>Basidiomycota</taxon>
        <taxon>Agaricomycotina</taxon>
        <taxon>Agaricomycetes</taxon>
        <taxon>Agaricomycetidae</taxon>
        <taxon>Agaricales</taxon>
        <taxon>Agaricineae</taxon>
        <taxon>Nidulariaceae</taxon>
        <taxon>Crucibulum</taxon>
    </lineage>
</organism>
<feature type="region of interest" description="Disordered" evidence="1">
    <location>
        <begin position="189"/>
        <end position="219"/>
    </location>
</feature>
<name>A0A5C3LQA6_9AGAR</name>
<dbReference type="OrthoDB" id="2745898at2759"/>